<dbReference type="EMBL" id="LKMD01000106">
    <property type="protein sequence ID" value="PIA91790.1"/>
    <property type="molecule type" value="Genomic_DNA"/>
</dbReference>
<comment type="caution">
    <text evidence="1">The sequence shown here is derived from an EMBL/GenBank/DDBJ whole genome shotgun (WGS) entry which is preliminary data.</text>
</comment>
<gene>
    <name evidence="1" type="ORF">CB0940_09342</name>
</gene>
<dbReference type="AlphaFoldDB" id="A0A2G5HGX6"/>
<protein>
    <submittedName>
        <fullName evidence="1">Uncharacterized protein</fullName>
    </submittedName>
</protein>
<reference evidence="1 2" key="1">
    <citation type="submission" date="2015-10" db="EMBL/GenBank/DDBJ databases">
        <title>The cercosporin biosynthetic gene cluster was horizontally transferred to several fungal lineages and shown to be expanded in Cercospora beticola based on microsynteny with recipient genomes.</title>
        <authorList>
            <person name="De Jonge R."/>
            <person name="Ebert M.K."/>
            <person name="Suttle J.C."/>
            <person name="Jurick Ii W.M."/>
            <person name="Secor G.A."/>
            <person name="Thomma B.P."/>
            <person name="Van De Peer Y."/>
            <person name="Bolton M.D."/>
        </authorList>
    </citation>
    <scope>NUCLEOTIDE SEQUENCE [LARGE SCALE GENOMIC DNA]</scope>
    <source>
        <strain evidence="1 2">09-40</strain>
    </source>
</reference>
<dbReference type="Proteomes" id="UP000230605">
    <property type="component" value="Chromosome 7"/>
</dbReference>
<evidence type="ECO:0000313" key="2">
    <source>
        <dbReference type="Proteomes" id="UP000230605"/>
    </source>
</evidence>
<evidence type="ECO:0000313" key="1">
    <source>
        <dbReference type="EMBL" id="PIA91790.1"/>
    </source>
</evidence>
<organism evidence="1 2">
    <name type="scientific">Cercospora beticola</name>
    <name type="common">Sugarbeet leaf spot fungus</name>
    <dbReference type="NCBI Taxonomy" id="122368"/>
    <lineage>
        <taxon>Eukaryota</taxon>
        <taxon>Fungi</taxon>
        <taxon>Dikarya</taxon>
        <taxon>Ascomycota</taxon>
        <taxon>Pezizomycotina</taxon>
        <taxon>Dothideomycetes</taxon>
        <taxon>Dothideomycetidae</taxon>
        <taxon>Mycosphaerellales</taxon>
        <taxon>Mycosphaerellaceae</taxon>
        <taxon>Cercospora</taxon>
    </lineage>
</organism>
<name>A0A2G5HGX6_CERBT</name>
<sequence>MSNKHHHRLIHSNARKSSFPRLQLSVVLDLRAPFRSRCCQVCRILPSETLLSLVFDGRA</sequence>
<proteinExistence type="predicted"/>
<accession>A0A2G5HGX6</accession>